<evidence type="ECO:0000313" key="2">
    <source>
        <dbReference type="Proteomes" id="UP000814140"/>
    </source>
</evidence>
<name>A0ACB8SJ81_9AGAM</name>
<organism evidence="1 2">
    <name type="scientific">Artomyces pyxidatus</name>
    <dbReference type="NCBI Taxonomy" id="48021"/>
    <lineage>
        <taxon>Eukaryota</taxon>
        <taxon>Fungi</taxon>
        <taxon>Dikarya</taxon>
        <taxon>Basidiomycota</taxon>
        <taxon>Agaricomycotina</taxon>
        <taxon>Agaricomycetes</taxon>
        <taxon>Russulales</taxon>
        <taxon>Auriscalpiaceae</taxon>
        <taxon>Artomyces</taxon>
    </lineage>
</organism>
<protein>
    <submittedName>
        <fullName evidence="1">Uncharacterized protein</fullName>
    </submittedName>
</protein>
<accession>A0ACB8SJ81</accession>
<dbReference type="Proteomes" id="UP000814140">
    <property type="component" value="Unassembled WGS sequence"/>
</dbReference>
<reference evidence="1" key="1">
    <citation type="submission" date="2021-03" db="EMBL/GenBank/DDBJ databases">
        <authorList>
            <consortium name="DOE Joint Genome Institute"/>
            <person name="Ahrendt S."/>
            <person name="Looney B.P."/>
            <person name="Miyauchi S."/>
            <person name="Morin E."/>
            <person name="Drula E."/>
            <person name="Courty P.E."/>
            <person name="Chicoki N."/>
            <person name="Fauchery L."/>
            <person name="Kohler A."/>
            <person name="Kuo A."/>
            <person name="Labutti K."/>
            <person name="Pangilinan J."/>
            <person name="Lipzen A."/>
            <person name="Riley R."/>
            <person name="Andreopoulos W."/>
            <person name="He G."/>
            <person name="Johnson J."/>
            <person name="Barry K.W."/>
            <person name="Grigoriev I.V."/>
            <person name="Nagy L."/>
            <person name="Hibbett D."/>
            <person name="Henrissat B."/>
            <person name="Matheny P.B."/>
            <person name="Labbe J."/>
            <person name="Martin F."/>
        </authorList>
    </citation>
    <scope>NUCLEOTIDE SEQUENCE</scope>
    <source>
        <strain evidence="1">HHB10654</strain>
    </source>
</reference>
<evidence type="ECO:0000313" key="1">
    <source>
        <dbReference type="EMBL" id="KAI0056444.1"/>
    </source>
</evidence>
<dbReference type="EMBL" id="MU277264">
    <property type="protein sequence ID" value="KAI0056444.1"/>
    <property type="molecule type" value="Genomic_DNA"/>
</dbReference>
<gene>
    <name evidence="1" type="ORF">BV25DRAFT_1920988</name>
</gene>
<comment type="caution">
    <text evidence="1">The sequence shown here is derived from an EMBL/GenBank/DDBJ whole genome shotgun (WGS) entry which is preliminary data.</text>
</comment>
<sequence>MVNWRDPARVEQDYLIFLKLNHVIGGLYIWDMVTTCQFELNVLRRKRPYRRPIWIYCITRISTLLTIVILFIDKDAWGLKNCRAWDVVIYISAYIGSASASCIILIRTLAIWNFHRAIVVFCLTIWLASKALNIRDVTMIESVYYPQFGLCMPINTNKSFANALGILVSDLTLLMTMLVGLRRIRTGEAAFGLWRVLFHQGLIWLALATVAEVPNVILTGVNLSDPWNVMFQLTALVILSISATRMYRHLSDYGSITTFVVDTKGDLVAESLAFRRPTVSGTTVDRSAITIPMTVRVERGRESEGDDVLDCKIPV</sequence>
<proteinExistence type="predicted"/>
<keyword evidence="2" id="KW-1185">Reference proteome</keyword>
<reference evidence="1" key="2">
    <citation type="journal article" date="2022" name="New Phytol.">
        <title>Evolutionary transition to the ectomycorrhizal habit in the genomes of a hyperdiverse lineage of mushroom-forming fungi.</title>
        <authorList>
            <person name="Looney B."/>
            <person name="Miyauchi S."/>
            <person name="Morin E."/>
            <person name="Drula E."/>
            <person name="Courty P.E."/>
            <person name="Kohler A."/>
            <person name="Kuo A."/>
            <person name="LaButti K."/>
            <person name="Pangilinan J."/>
            <person name="Lipzen A."/>
            <person name="Riley R."/>
            <person name="Andreopoulos W."/>
            <person name="He G."/>
            <person name="Johnson J."/>
            <person name="Nolan M."/>
            <person name="Tritt A."/>
            <person name="Barry K.W."/>
            <person name="Grigoriev I.V."/>
            <person name="Nagy L.G."/>
            <person name="Hibbett D."/>
            <person name="Henrissat B."/>
            <person name="Matheny P.B."/>
            <person name="Labbe J."/>
            <person name="Martin F.M."/>
        </authorList>
    </citation>
    <scope>NUCLEOTIDE SEQUENCE</scope>
    <source>
        <strain evidence="1">HHB10654</strain>
    </source>
</reference>